<dbReference type="SUPFAM" id="SSF47226">
    <property type="entry name" value="Histidine-containing phosphotransfer domain, HPT domain"/>
    <property type="match status" value="1"/>
</dbReference>
<proteinExistence type="predicted"/>
<dbReference type="Proteomes" id="UP000095651">
    <property type="component" value="Unassembled WGS sequence"/>
</dbReference>
<name>A0A174BZ85_9FIRM</name>
<organism evidence="1 2">
    <name type="scientific">Hungatella hathewayi</name>
    <dbReference type="NCBI Taxonomy" id="154046"/>
    <lineage>
        <taxon>Bacteria</taxon>
        <taxon>Bacillati</taxon>
        <taxon>Bacillota</taxon>
        <taxon>Clostridia</taxon>
        <taxon>Lachnospirales</taxon>
        <taxon>Lachnospiraceae</taxon>
        <taxon>Hungatella</taxon>
    </lineage>
</organism>
<reference evidence="1 2" key="1">
    <citation type="submission" date="2015-09" db="EMBL/GenBank/DDBJ databases">
        <authorList>
            <consortium name="Pathogen Informatics"/>
        </authorList>
    </citation>
    <scope>NUCLEOTIDE SEQUENCE [LARGE SCALE GENOMIC DNA]</scope>
    <source>
        <strain evidence="1 2">2789STDY5608850</strain>
    </source>
</reference>
<evidence type="ECO:0000313" key="2">
    <source>
        <dbReference type="Proteomes" id="UP000095651"/>
    </source>
</evidence>
<evidence type="ECO:0000313" key="1">
    <source>
        <dbReference type="EMBL" id="CUO05399.1"/>
    </source>
</evidence>
<dbReference type="AlphaFoldDB" id="A0A174BZ85"/>
<dbReference type="EMBL" id="CYZE01000003">
    <property type="protein sequence ID" value="CUO05399.1"/>
    <property type="molecule type" value="Genomic_DNA"/>
</dbReference>
<accession>A0A174BZ85</accession>
<sequence length="120" mass="14097">MNLKDCYLKFGGDFVEVLGRLRREQTVRKFVFKFLDDKSFSLFEASMVKKDYSEALRAVHTLKGICQNLSFTRLFESSSLVTNALKENDWNKAVDMMPKLSKDYYETINVIKDFKNSREE</sequence>
<dbReference type="Gene3D" id="1.20.120.160">
    <property type="entry name" value="HPT domain"/>
    <property type="match status" value="1"/>
</dbReference>
<dbReference type="RefSeq" id="WP_055654252.1">
    <property type="nucleotide sequence ID" value="NZ_CABIXC010000003.1"/>
</dbReference>
<gene>
    <name evidence="1" type="ORF">ERS852407_01758</name>
</gene>
<protein>
    <submittedName>
        <fullName evidence="1">Hpt domain</fullName>
    </submittedName>
</protein>
<dbReference type="GO" id="GO:0000160">
    <property type="term" value="P:phosphorelay signal transduction system"/>
    <property type="evidence" value="ECO:0007669"/>
    <property type="project" value="InterPro"/>
</dbReference>
<dbReference type="InterPro" id="IPR036641">
    <property type="entry name" value="HPT_dom_sf"/>
</dbReference>